<dbReference type="InterPro" id="IPR003594">
    <property type="entry name" value="HATPase_dom"/>
</dbReference>
<dbReference type="InterPro" id="IPR011622">
    <property type="entry name" value="7TMR_DISM_rcpt_extracell_dom2"/>
</dbReference>
<feature type="transmembrane region" description="Helical" evidence="9">
    <location>
        <begin position="248"/>
        <end position="269"/>
    </location>
</feature>
<dbReference type="CDD" id="cd00082">
    <property type="entry name" value="HisKA"/>
    <property type="match status" value="1"/>
</dbReference>
<dbReference type="GO" id="GO:0007234">
    <property type="term" value="P:osmosensory signaling via phosphorelay pathway"/>
    <property type="evidence" value="ECO:0007669"/>
    <property type="project" value="TreeGrafter"/>
</dbReference>
<dbReference type="AlphaFoldDB" id="A0A3T1DEQ8"/>
<feature type="signal peptide" evidence="10">
    <location>
        <begin position="1"/>
        <end position="26"/>
    </location>
</feature>
<name>A0A3T1DEQ8_9BACL</name>
<dbReference type="InterPro" id="IPR003661">
    <property type="entry name" value="HisK_dim/P_dom"/>
</dbReference>
<evidence type="ECO:0000256" key="9">
    <source>
        <dbReference type="SAM" id="Phobius"/>
    </source>
</evidence>
<dbReference type="RefSeq" id="WP_130616103.1">
    <property type="nucleotide sequence ID" value="NZ_AP019400.1"/>
</dbReference>
<evidence type="ECO:0000256" key="5">
    <source>
        <dbReference type="ARBA" id="ARBA00022741"/>
    </source>
</evidence>
<evidence type="ECO:0000256" key="3">
    <source>
        <dbReference type="ARBA" id="ARBA00012438"/>
    </source>
</evidence>
<dbReference type="Pfam" id="PF07695">
    <property type="entry name" value="7TMR-DISM_7TM"/>
    <property type="match status" value="1"/>
</dbReference>
<keyword evidence="13" id="KW-1185">Reference proteome</keyword>
<keyword evidence="10" id="KW-0732">Signal</keyword>
<feature type="transmembrane region" description="Helical" evidence="9">
    <location>
        <begin position="175"/>
        <end position="197"/>
    </location>
</feature>
<dbReference type="InterPro" id="IPR005467">
    <property type="entry name" value="His_kinase_dom"/>
</dbReference>
<feature type="transmembrane region" description="Helical" evidence="9">
    <location>
        <begin position="281"/>
        <end position="302"/>
    </location>
</feature>
<dbReference type="SUPFAM" id="SSF55874">
    <property type="entry name" value="ATPase domain of HSP90 chaperone/DNA topoisomerase II/histidine kinase"/>
    <property type="match status" value="1"/>
</dbReference>
<gene>
    <name evidence="12" type="ORF">KCTCHS21_60090</name>
</gene>
<feature type="transmembrane region" description="Helical" evidence="9">
    <location>
        <begin position="308"/>
        <end position="329"/>
    </location>
</feature>
<keyword evidence="9" id="KW-1133">Transmembrane helix</keyword>
<keyword evidence="5" id="KW-0547">Nucleotide-binding</keyword>
<reference evidence="12 13" key="1">
    <citation type="submission" date="2019-01" db="EMBL/GenBank/DDBJ databases">
        <title>Complete genome sequence of Cohnella hallensis HS21 isolated from Korean fir (Abies koreana) rhizospheric soil.</title>
        <authorList>
            <person name="Jiang L."/>
            <person name="Kang S.W."/>
            <person name="Kim S."/>
            <person name="Jung J."/>
            <person name="Kim C.Y."/>
            <person name="Kim D.H."/>
            <person name="Kim S.W."/>
            <person name="Lee J."/>
        </authorList>
    </citation>
    <scope>NUCLEOTIDE SEQUENCE [LARGE SCALE GENOMIC DNA]</scope>
    <source>
        <strain evidence="12 13">HS21</strain>
    </source>
</reference>
<keyword evidence="8" id="KW-0902">Two-component regulatory system</keyword>
<dbReference type="GO" id="GO:0030295">
    <property type="term" value="F:protein kinase activator activity"/>
    <property type="evidence" value="ECO:0007669"/>
    <property type="project" value="TreeGrafter"/>
</dbReference>
<dbReference type="InterPro" id="IPR036097">
    <property type="entry name" value="HisK_dim/P_sf"/>
</dbReference>
<comment type="subcellular location">
    <subcellularLocation>
        <location evidence="2">Membrane</location>
    </subcellularLocation>
</comment>
<keyword evidence="7" id="KW-0067">ATP-binding</keyword>
<dbReference type="Proteomes" id="UP000289856">
    <property type="component" value="Chromosome"/>
</dbReference>
<evidence type="ECO:0000256" key="2">
    <source>
        <dbReference type="ARBA" id="ARBA00004370"/>
    </source>
</evidence>
<dbReference type="GO" id="GO:0005524">
    <property type="term" value="F:ATP binding"/>
    <property type="evidence" value="ECO:0007669"/>
    <property type="project" value="UniProtKB-KW"/>
</dbReference>
<keyword evidence="9" id="KW-0472">Membrane</keyword>
<dbReference type="SMART" id="SM00387">
    <property type="entry name" value="HATPase_c"/>
    <property type="match status" value="1"/>
</dbReference>
<dbReference type="KEGG" id="cohn:KCTCHS21_60090"/>
<evidence type="ECO:0000256" key="6">
    <source>
        <dbReference type="ARBA" id="ARBA00022777"/>
    </source>
</evidence>
<evidence type="ECO:0000256" key="10">
    <source>
        <dbReference type="SAM" id="SignalP"/>
    </source>
</evidence>
<sequence>MRMLRYVSILNIICLFLVAFTVTAHASDKNKTLNLVDSLHTYSLNPYIEVLADFKGNWSYSDVSSSSMDKSFQTAHGKSSFGYEAAVYWVRVSIRNDSAKVKWEISLKNPLMNKVEVYGLNQVTALQRNIPTFAVQLPQGKVSTLYIRSETPDTMIIPLQLAEQSTLYKSTHIEFLTLGLYFGAMLIIVICLFALYISTKNRAFFYYSLYILFYSVANYVWNGLAGIYSGTGPITEKVGRTILFDTPAVAYEFYFVLSVWFGCLFLRNIMSPASYAPKIDGLLRCMIWVCPLVLIAIVSMYPLGIAPYVAQFKMVIIVLMIAVIIGCAWKGNRMAKYLALAKIPAFLAIVVPSTLLSYGVLTDTFFTHYAIQFGSLGEFIITAIVVAKQLSRIQKDNEQAQLILVETLAKWNVDLKETVDAQKESLRRKNDELIITEAKRMELLSNISQEVRSPLNHVQESIELIMKQTEMEPEQQEGLLARAFDKLQDINHHVDGFLDLSHDHNEQDALQMVIFMEWIEDIFTGLAADIEERGHRCEVLISSPDCDADVLLEPLLMRRVVQNLVENACACTPLGGMITLQASHQHKTVRIMVGDSGDGEETEQRLAGLAAAKEIVERHGGELWADNELGQGSRYYVSLPLMVTE</sequence>
<dbReference type="Gene3D" id="1.10.287.130">
    <property type="match status" value="1"/>
</dbReference>
<dbReference type="PROSITE" id="PS50109">
    <property type="entry name" value="HIS_KIN"/>
    <property type="match status" value="1"/>
</dbReference>
<feature type="domain" description="Histidine kinase" evidence="11">
    <location>
        <begin position="446"/>
        <end position="643"/>
    </location>
</feature>
<evidence type="ECO:0000313" key="13">
    <source>
        <dbReference type="Proteomes" id="UP000289856"/>
    </source>
</evidence>
<dbReference type="InterPro" id="IPR011623">
    <property type="entry name" value="7TMR_DISM_rcpt_extracell_dom1"/>
</dbReference>
<comment type="catalytic activity">
    <reaction evidence="1">
        <text>ATP + protein L-histidine = ADP + protein N-phospho-L-histidine.</text>
        <dbReference type="EC" id="2.7.13.3"/>
    </reaction>
</comment>
<dbReference type="Gene3D" id="3.30.565.10">
    <property type="entry name" value="Histidine kinase-like ATPase, C-terminal domain"/>
    <property type="match status" value="2"/>
</dbReference>
<dbReference type="SUPFAM" id="SSF47384">
    <property type="entry name" value="Homodimeric domain of signal transducing histidine kinase"/>
    <property type="match status" value="1"/>
</dbReference>
<feature type="transmembrane region" description="Helical" evidence="9">
    <location>
        <begin position="204"/>
        <end position="228"/>
    </location>
</feature>
<feature type="chain" id="PRO_5019567981" description="histidine kinase" evidence="10">
    <location>
        <begin position="27"/>
        <end position="645"/>
    </location>
</feature>
<feature type="transmembrane region" description="Helical" evidence="9">
    <location>
        <begin position="366"/>
        <end position="387"/>
    </location>
</feature>
<dbReference type="SMART" id="SM00388">
    <property type="entry name" value="HisKA"/>
    <property type="match status" value="1"/>
</dbReference>
<keyword evidence="6" id="KW-0418">Kinase</keyword>
<dbReference type="EC" id="2.7.13.3" evidence="3"/>
<evidence type="ECO:0000256" key="4">
    <source>
        <dbReference type="ARBA" id="ARBA00022679"/>
    </source>
</evidence>
<dbReference type="InterPro" id="IPR050351">
    <property type="entry name" value="BphY/WalK/GraS-like"/>
</dbReference>
<feature type="transmembrane region" description="Helical" evidence="9">
    <location>
        <begin position="341"/>
        <end position="360"/>
    </location>
</feature>
<dbReference type="EMBL" id="AP019400">
    <property type="protein sequence ID" value="BBI36610.1"/>
    <property type="molecule type" value="Genomic_DNA"/>
</dbReference>
<dbReference type="OrthoDB" id="9809348at2"/>
<protein>
    <recommendedName>
        <fullName evidence="3">histidine kinase</fullName>
        <ecNumber evidence="3">2.7.13.3</ecNumber>
    </recommendedName>
</protein>
<evidence type="ECO:0000256" key="7">
    <source>
        <dbReference type="ARBA" id="ARBA00022840"/>
    </source>
</evidence>
<accession>A0A3T1DEQ8</accession>
<evidence type="ECO:0000256" key="8">
    <source>
        <dbReference type="ARBA" id="ARBA00023012"/>
    </source>
</evidence>
<dbReference type="Pfam" id="PF07696">
    <property type="entry name" value="7TMR-DISMED2"/>
    <property type="match status" value="1"/>
</dbReference>
<evidence type="ECO:0000259" key="11">
    <source>
        <dbReference type="PROSITE" id="PS50109"/>
    </source>
</evidence>
<dbReference type="Gene3D" id="2.60.40.2380">
    <property type="match status" value="1"/>
</dbReference>
<proteinExistence type="predicted"/>
<evidence type="ECO:0000256" key="1">
    <source>
        <dbReference type="ARBA" id="ARBA00000085"/>
    </source>
</evidence>
<dbReference type="GO" id="GO:0000156">
    <property type="term" value="F:phosphorelay response regulator activity"/>
    <property type="evidence" value="ECO:0007669"/>
    <property type="project" value="TreeGrafter"/>
</dbReference>
<dbReference type="PANTHER" id="PTHR42878:SF7">
    <property type="entry name" value="SENSOR HISTIDINE KINASE GLRK"/>
    <property type="match status" value="1"/>
</dbReference>
<dbReference type="GO" id="GO:0000155">
    <property type="term" value="F:phosphorelay sensor kinase activity"/>
    <property type="evidence" value="ECO:0007669"/>
    <property type="project" value="InterPro"/>
</dbReference>
<keyword evidence="4" id="KW-0808">Transferase</keyword>
<dbReference type="Pfam" id="PF00512">
    <property type="entry name" value="HisKA"/>
    <property type="match status" value="1"/>
</dbReference>
<dbReference type="InterPro" id="IPR036890">
    <property type="entry name" value="HATPase_C_sf"/>
</dbReference>
<dbReference type="PANTHER" id="PTHR42878">
    <property type="entry name" value="TWO-COMPONENT HISTIDINE KINASE"/>
    <property type="match status" value="1"/>
</dbReference>
<organism evidence="12 13">
    <name type="scientific">Cohnella abietis</name>
    <dbReference type="NCBI Taxonomy" id="2507935"/>
    <lineage>
        <taxon>Bacteria</taxon>
        <taxon>Bacillati</taxon>
        <taxon>Bacillota</taxon>
        <taxon>Bacilli</taxon>
        <taxon>Bacillales</taxon>
        <taxon>Paenibacillaceae</taxon>
        <taxon>Cohnella</taxon>
    </lineage>
</organism>
<keyword evidence="9" id="KW-0812">Transmembrane</keyword>
<dbReference type="Pfam" id="PF02518">
    <property type="entry name" value="HATPase_c"/>
    <property type="match status" value="1"/>
</dbReference>
<evidence type="ECO:0000313" key="12">
    <source>
        <dbReference type="EMBL" id="BBI36610.1"/>
    </source>
</evidence>